<dbReference type="EMBL" id="JAGDFM010000029">
    <property type="protein sequence ID" value="KAG7390668.1"/>
    <property type="molecule type" value="Genomic_DNA"/>
</dbReference>
<proteinExistence type="predicted"/>
<dbReference type="PROSITE" id="PS51257">
    <property type="entry name" value="PROKAR_LIPOPROTEIN"/>
    <property type="match status" value="1"/>
</dbReference>
<feature type="transmembrane region" description="Helical" evidence="1">
    <location>
        <begin position="48"/>
        <end position="70"/>
    </location>
</feature>
<protein>
    <submittedName>
        <fullName evidence="2">Palmitoyltransferase swf1</fullName>
    </submittedName>
</protein>
<sequence>MLGALVRVRDYVFFERNPLVQTLYFAAMGSCYFLYLREAHPLLPNEYVAWYHKWLATLLFTASVALYLVMCVSDPGVIRHGNVHELTQYVNHPTDDLFLSRGVTMEKVGRTEAAKIMQSLIANNQGLGFVTAMCLLTSIILWVFILMQLKRIAQNETANESFKREDLREEADIDGETSGRRMFRFLFKRLSFRKRPKLSVPRRELKKSLDASWGGLFSPDSIMNTEESFSVDDVNFNPYKLGSFKENLLDALHLRGSNNKEKAN</sequence>
<feature type="transmembrane region" description="Helical" evidence="1">
    <location>
        <begin position="127"/>
        <end position="147"/>
    </location>
</feature>
<feature type="transmembrane region" description="Helical" evidence="1">
    <location>
        <begin position="19"/>
        <end position="36"/>
    </location>
</feature>
<dbReference type="AlphaFoldDB" id="A0A8T1WDC9"/>
<keyword evidence="1" id="KW-0472">Membrane</keyword>
<comment type="caution">
    <text evidence="2">The sequence shown here is derived from an EMBL/GenBank/DDBJ whole genome shotgun (WGS) entry which is preliminary data.</text>
</comment>
<organism evidence="2 3">
    <name type="scientific">Phytophthora pseudosyringae</name>
    <dbReference type="NCBI Taxonomy" id="221518"/>
    <lineage>
        <taxon>Eukaryota</taxon>
        <taxon>Sar</taxon>
        <taxon>Stramenopiles</taxon>
        <taxon>Oomycota</taxon>
        <taxon>Peronosporomycetes</taxon>
        <taxon>Peronosporales</taxon>
        <taxon>Peronosporaceae</taxon>
        <taxon>Phytophthora</taxon>
    </lineage>
</organism>
<evidence type="ECO:0000313" key="3">
    <source>
        <dbReference type="Proteomes" id="UP000694044"/>
    </source>
</evidence>
<keyword evidence="3" id="KW-1185">Reference proteome</keyword>
<keyword evidence="1" id="KW-1133">Transmembrane helix</keyword>
<dbReference type="Proteomes" id="UP000694044">
    <property type="component" value="Unassembled WGS sequence"/>
</dbReference>
<evidence type="ECO:0000313" key="2">
    <source>
        <dbReference type="EMBL" id="KAG7390668.1"/>
    </source>
</evidence>
<evidence type="ECO:0000256" key="1">
    <source>
        <dbReference type="SAM" id="Phobius"/>
    </source>
</evidence>
<keyword evidence="1" id="KW-0812">Transmembrane</keyword>
<gene>
    <name evidence="2" type="primary">SWF1</name>
    <name evidence="2" type="ORF">PHYPSEUDO_007130</name>
</gene>
<name>A0A8T1WDC9_9STRA</name>
<accession>A0A8T1WDC9</accession>
<reference evidence="2" key="1">
    <citation type="submission" date="2021-02" db="EMBL/GenBank/DDBJ databases">
        <authorList>
            <person name="Palmer J.M."/>
        </authorList>
    </citation>
    <scope>NUCLEOTIDE SEQUENCE</scope>
    <source>
        <strain evidence="2">SCRP734</strain>
    </source>
</reference>
<dbReference type="OrthoDB" id="5977743at2759"/>